<evidence type="ECO:0000313" key="4">
    <source>
        <dbReference type="Proteomes" id="UP000198992"/>
    </source>
</evidence>
<dbReference type="InterPro" id="IPR002744">
    <property type="entry name" value="MIP18-like"/>
</dbReference>
<dbReference type="Proteomes" id="UP000198992">
    <property type="component" value="Unassembled WGS sequence"/>
</dbReference>
<dbReference type="RefSeq" id="WP_244549854.1">
    <property type="nucleotide sequence ID" value="NZ_FNTH01000001.1"/>
</dbReference>
<proteinExistence type="predicted"/>
<dbReference type="Pfam" id="PF01883">
    <property type="entry name" value="FeS_assembly_P"/>
    <property type="match status" value="1"/>
</dbReference>
<dbReference type="SUPFAM" id="SSF117916">
    <property type="entry name" value="Fe-S cluster assembly (FSCA) domain-like"/>
    <property type="match status" value="1"/>
</dbReference>
<evidence type="ECO:0000313" key="3">
    <source>
        <dbReference type="EMBL" id="SEE29842.1"/>
    </source>
</evidence>
<feature type="region of interest" description="Disordered" evidence="1">
    <location>
        <begin position="1"/>
        <end position="20"/>
    </location>
</feature>
<feature type="compositionally biased region" description="Basic and acidic residues" evidence="1">
    <location>
        <begin position="1"/>
        <end position="17"/>
    </location>
</feature>
<protein>
    <recommendedName>
        <fullName evidence="2">MIP18 family-like domain-containing protein</fullName>
    </recommendedName>
</protein>
<gene>
    <name evidence="3" type="ORF">SAMN05444164_7579</name>
</gene>
<dbReference type="EMBL" id="FNTH01000001">
    <property type="protein sequence ID" value="SEE29842.1"/>
    <property type="molecule type" value="Genomic_DNA"/>
</dbReference>
<name>A0A1H5HPF2_9BRAD</name>
<dbReference type="AlphaFoldDB" id="A0A1H5HPF2"/>
<dbReference type="Gene3D" id="3.30.300.130">
    <property type="entry name" value="Fe-S cluster assembly (FSCA)"/>
    <property type="match status" value="1"/>
</dbReference>
<dbReference type="InterPro" id="IPR034904">
    <property type="entry name" value="FSCA_dom_sf"/>
</dbReference>
<organism evidence="3 4">
    <name type="scientific">Bradyrhizobium erythrophlei</name>
    <dbReference type="NCBI Taxonomy" id="1437360"/>
    <lineage>
        <taxon>Bacteria</taxon>
        <taxon>Pseudomonadati</taxon>
        <taxon>Pseudomonadota</taxon>
        <taxon>Alphaproteobacteria</taxon>
        <taxon>Hyphomicrobiales</taxon>
        <taxon>Nitrobacteraceae</taxon>
        <taxon>Bradyrhizobium</taxon>
    </lineage>
</organism>
<accession>A0A1H5HPF2</accession>
<reference evidence="3 4" key="1">
    <citation type="submission" date="2016-10" db="EMBL/GenBank/DDBJ databases">
        <authorList>
            <person name="de Groot N.N."/>
        </authorList>
    </citation>
    <scope>NUCLEOTIDE SEQUENCE [LARGE SCALE GENOMIC DNA]</scope>
    <source>
        <strain evidence="3 4">MT12</strain>
    </source>
</reference>
<evidence type="ECO:0000259" key="2">
    <source>
        <dbReference type="Pfam" id="PF01883"/>
    </source>
</evidence>
<sequence length="266" mass="29122">MKRGVEGRERPRSRSSDNKQSQIWACLQGVMDPELDESVTELNFVTKADVDPKDHVHIEFRLPTYWCAANFSFLMADDMRRAVSALDWVKGVSVVLGEHMYADKINAGLAQGRSFQETFGAEADGSLDDLRQTFLVKAFQRRQVALLGHLAGLGQSPTEIVSLTLRELGCLPLDDAGEKLIQRYLERRPVVGSASGDGPAFVDANGARLSADRLAGYVSNLRRVGVNAEFNGALCRGLLAARFDLETPFVPKSRTMPASPGTQQGP</sequence>
<evidence type="ECO:0000256" key="1">
    <source>
        <dbReference type="SAM" id="MobiDB-lite"/>
    </source>
</evidence>
<feature type="domain" description="MIP18 family-like" evidence="2">
    <location>
        <begin position="21"/>
        <end position="94"/>
    </location>
</feature>